<dbReference type="Pfam" id="PF03167">
    <property type="entry name" value="UDG"/>
    <property type="match status" value="1"/>
</dbReference>
<evidence type="ECO:0000313" key="3">
    <source>
        <dbReference type="Proteomes" id="UP000244441"/>
    </source>
</evidence>
<dbReference type="CDD" id="cd10033">
    <property type="entry name" value="UDG_like"/>
    <property type="match status" value="1"/>
</dbReference>
<dbReference type="InterPro" id="IPR047124">
    <property type="entry name" value="HI_0220.2"/>
</dbReference>
<dbReference type="Proteomes" id="UP000244441">
    <property type="component" value="Chromosome"/>
</dbReference>
<dbReference type="EMBL" id="CP026604">
    <property type="protein sequence ID" value="AWB67120.1"/>
    <property type="molecule type" value="Genomic_DNA"/>
</dbReference>
<name>A0A2S0VSN9_9ALTE</name>
<dbReference type="SMART" id="SM00987">
    <property type="entry name" value="UreE_C"/>
    <property type="match status" value="1"/>
</dbReference>
<dbReference type="OrthoDB" id="9789139at2"/>
<proteinExistence type="predicted"/>
<dbReference type="InterPro" id="IPR005122">
    <property type="entry name" value="Uracil-DNA_glycosylase-like"/>
</dbReference>
<dbReference type="SMART" id="SM00986">
    <property type="entry name" value="UDG"/>
    <property type="match status" value="1"/>
</dbReference>
<keyword evidence="3" id="KW-1185">Reference proteome</keyword>
<gene>
    <name evidence="2" type="ORF">C2869_12050</name>
</gene>
<dbReference type="AlphaFoldDB" id="A0A2S0VSN9"/>
<sequence>MTTTIEQPSDVQDNSRFEQLLKQVAQCQICQSSLPLAPKPIIQLSTQAKLLIIGHAPGRQAHNMDKPFADKSGERLRSWLGLTEQQFYSEQVAILPMGFCYPGKTKNGDKAPDKRCYATWHQQLIAYLPHIQAMVLLGQHAQSAYLQRSINVTENAKGWQTHQQQMPAIWPLPHPSPRNNIWLSKNPWFSQELLPALQNHIRLLLPSAKFE</sequence>
<dbReference type="RefSeq" id="WP_108603169.1">
    <property type="nucleotide sequence ID" value="NZ_CP026604.1"/>
</dbReference>
<dbReference type="InterPro" id="IPR036895">
    <property type="entry name" value="Uracil-DNA_glycosylase-like_sf"/>
</dbReference>
<dbReference type="SUPFAM" id="SSF52141">
    <property type="entry name" value="Uracil-DNA glycosylase-like"/>
    <property type="match status" value="1"/>
</dbReference>
<evidence type="ECO:0000259" key="1">
    <source>
        <dbReference type="SMART" id="SM00986"/>
    </source>
</evidence>
<reference evidence="2 3" key="1">
    <citation type="submission" date="2018-01" db="EMBL/GenBank/DDBJ databases">
        <title>Genome sequence of a Cantenovulum-like bacteria.</title>
        <authorList>
            <person name="Tan W.R."/>
            <person name="Lau N.-S."/>
            <person name="Go F."/>
            <person name="Amirul A.-A.A."/>
        </authorList>
    </citation>
    <scope>NUCLEOTIDE SEQUENCE [LARGE SCALE GENOMIC DNA]</scope>
    <source>
        <strain evidence="2 3">CCB-QB4</strain>
    </source>
</reference>
<dbReference type="PANTHER" id="PTHR42160">
    <property type="entry name" value="URACIL-DNA GLYCOSYLASE SUPERFAMILY PROTEIN"/>
    <property type="match status" value="1"/>
</dbReference>
<feature type="domain" description="Uracil-DNA glycosylase-like" evidence="1">
    <location>
        <begin position="41"/>
        <end position="198"/>
    </location>
</feature>
<dbReference type="Gene3D" id="3.40.470.10">
    <property type="entry name" value="Uracil-DNA glycosylase-like domain"/>
    <property type="match status" value="1"/>
</dbReference>
<evidence type="ECO:0000313" key="2">
    <source>
        <dbReference type="EMBL" id="AWB67120.1"/>
    </source>
</evidence>
<protein>
    <recommendedName>
        <fullName evidence="1">Uracil-DNA glycosylase-like domain-containing protein</fullName>
    </recommendedName>
</protein>
<accession>A0A2S0VSN9</accession>
<organism evidence="2 3">
    <name type="scientific">Saccharobesus litoralis</name>
    <dbReference type="NCBI Taxonomy" id="2172099"/>
    <lineage>
        <taxon>Bacteria</taxon>
        <taxon>Pseudomonadati</taxon>
        <taxon>Pseudomonadota</taxon>
        <taxon>Gammaproteobacteria</taxon>
        <taxon>Alteromonadales</taxon>
        <taxon>Alteromonadaceae</taxon>
        <taxon>Saccharobesus</taxon>
    </lineage>
</organism>
<dbReference type="KEGG" id="cate:C2869_12050"/>
<dbReference type="PANTHER" id="PTHR42160:SF1">
    <property type="entry name" value="URACIL-DNA GLYCOSYLASE SUPERFAMILY PROTEIN"/>
    <property type="match status" value="1"/>
</dbReference>